<accession>A0A1Z5KKZ7</accession>
<gene>
    <name evidence="1" type="ORF">FisN_9Lh074</name>
</gene>
<evidence type="ECO:0000313" key="2">
    <source>
        <dbReference type="Proteomes" id="UP000198406"/>
    </source>
</evidence>
<reference evidence="1 2" key="1">
    <citation type="journal article" date="2015" name="Plant Cell">
        <title>Oil accumulation by the oleaginous diatom Fistulifera solaris as revealed by the genome and transcriptome.</title>
        <authorList>
            <person name="Tanaka T."/>
            <person name="Maeda Y."/>
            <person name="Veluchamy A."/>
            <person name="Tanaka M."/>
            <person name="Abida H."/>
            <person name="Marechal E."/>
            <person name="Bowler C."/>
            <person name="Muto M."/>
            <person name="Sunaga Y."/>
            <person name="Tanaka M."/>
            <person name="Yoshino T."/>
            <person name="Taniguchi T."/>
            <person name="Fukuda Y."/>
            <person name="Nemoto M."/>
            <person name="Matsumoto M."/>
            <person name="Wong P.S."/>
            <person name="Aburatani S."/>
            <person name="Fujibuchi W."/>
        </authorList>
    </citation>
    <scope>NUCLEOTIDE SEQUENCE [LARGE SCALE GENOMIC DNA]</scope>
    <source>
        <strain evidence="1 2">JPCC DA0580</strain>
    </source>
</reference>
<protein>
    <submittedName>
        <fullName evidence="1">Uncharacterized protein</fullName>
    </submittedName>
</protein>
<comment type="caution">
    <text evidence="1">The sequence shown here is derived from an EMBL/GenBank/DDBJ whole genome shotgun (WGS) entry which is preliminary data.</text>
</comment>
<evidence type="ECO:0000313" key="1">
    <source>
        <dbReference type="EMBL" id="GAX26805.1"/>
    </source>
</evidence>
<dbReference type="AlphaFoldDB" id="A0A1Z5KKZ7"/>
<sequence length="114" mass="11832">MTTGMKVSGETEIEHERSSFLFKGEGFLCFPLRDGCNDDSNVLTCDVDGDLCGGGDAVCVETTEGTTLCAAVAAGGAQLGCTSSRDCGLGKICVTFDGVCGTPNGCYEQKRGRR</sequence>
<proteinExistence type="predicted"/>
<dbReference type="InParanoid" id="A0A1Z5KKZ7"/>
<dbReference type="Proteomes" id="UP000198406">
    <property type="component" value="Unassembled WGS sequence"/>
</dbReference>
<keyword evidence="2" id="KW-1185">Reference proteome</keyword>
<name>A0A1Z5KKZ7_FISSO</name>
<dbReference type="EMBL" id="BDSP01000252">
    <property type="protein sequence ID" value="GAX26805.1"/>
    <property type="molecule type" value="Genomic_DNA"/>
</dbReference>
<organism evidence="1 2">
    <name type="scientific">Fistulifera solaris</name>
    <name type="common">Oleaginous diatom</name>
    <dbReference type="NCBI Taxonomy" id="1519565"/>
    <lineage>
        <taxon>Eukaryota</taxon>
        <taxon>Sar</taxon>
        <taxon>Stramenopiles</taxon>
        <taxon>Ochrophyta</taxon>
        <taxon>Bacillariophyta</taxon>
        <taxon>Bacillariophyceae</taxon>
        <taxon>Bacillariophycidae</taxon>
        <taxon>Naviculales</taxon>
        <taxon>Naviculaceae</taxon>
        <taxon>Fistulifera</taxon>
    </lineage>
</organism>